<dbReference type="PANTHER" id="PTHR12245">
    <property type="entry name" value="SPRY DOMAIN CONTAINING SOCS BOX PROTEIN"/>
    <property type="match status" value="1"/>
</dbReference>
<evidence type="ECO:0000259" key="2">
    <source>
        <dbReference type="PROSITE" id="PS50188"/>
    </source>
</evidence>
<sequence>MLSRCDLCNPEDSSEINRWILGCHCNEDLSSINEWRWADLIGDQRVIDLCEGGKSVVFHPISSQGTAVVRGTKPLASGFHYWELKVLSPVYGTDIMFGVGSLDVDLSAYLTQFVSFLGIDEKSWGLSYRGQFQHCGKISYIPGGAYTRGDIVSCLLDMWHKTLTFFVNRVAITDPISLPFGSYYPMVCSTAARSGFRLIFSKSYDISLQILTCISLQNSLRTPSILFDLPGFPPGLQSFLRNNLPWLFFMSRRRQKCAQVDDCESSFPAKKSRKSFQDFSITTIPPSPWQILDRLLREVHAAVVEPPSSDFVEKFENANADNGR</sequence>
<dbReference type="SMART" id="SM00449">
    <property type="entry name" value="SPRY"/>
    <property type="match status" value="1"/>
</dbReference>
<dbReference type="InterPro" id="IPR001870">
    <property type="entry name" value="B30.2/SPRY"/>
</dbReference>
<dbReference type="InterPro" id="IPR043136">
    <property type="entry name" value="B30.2/SPRY_sf"/>
</dbReference>
<feature type="domain" description="B30.2/SPRY" evidence="2">
    <location>
        <begin position="7"/>
        <end position="205"/>
    </location>
</feature>
<name>A0A5K3F698_MESCO</name>
<dbReference type="PROSITE" id="PS50188">
    <property type="entry name" value="B302_SPRY"/>
    <property type="match status" value="1"/>
</dbReference>
<proteinExistence type="predicted"/>
<dbReference type="InterPro" id="IPR035754">
    <property type="entry name" value="SPRY_SPSB3"/>
</dbReference>
<dbReference type="InterPro" id="IPR013320">
    <property type="entry name" value="ConA-like_dom_sf"/>
</dbReference>
<dbReference type="WBParaSite" id="MCU_005798-RB">
    <property type="protein sequence ID" value="MCU_005798-RB"/>
    <property type="gene ID" value="MCU_005798"/>
</dbReference>
<dbReference type="GO" id="GO:0019005">
    <property type="term" value="C:SCF ubiquitin ligase complex"/>
    <property type="evidence" value="ECO:0007669"/>
    <property type="project" value="TreeGrafter"/>
</dbReference>
<evidence type="ECO:0000313" key="3">
    <source>
        <dbReference type="WBParaSite" id="MCU_005798-RB"/>
    </source>
</evidence>
<dbReference type="Pfam" id="PF00622">
    <property type="entry name" value="SPRY"/>
    <property type="match status" value="1"/>
</dbReference>
<accession>A0A5K3F698</accession>
<dbReference type="AlphaFoldDB" id="A0A5K3F698"/>
<dbReference type="PANTHER" id="PTHR12245:SF5">
    <property type="entry name" value="SPRY DOMAIN-CONTAINING SOCS BOX PROTEIN 3"/>
    <property type="match status" value="1"/>
</dbReference>
<dbReference type="Gene3D" id="2.60.120.920">
    <property type="match status" value="1"/>
</dbReference>
<dbReference type="SUPFAM" id="SSF49899">
    <property type="entry name" value="Concanavalin A-like lectins/glucanases"/>
    <property type="match status" value="1"/>
</dbReference>
<keyword evidence="1" id="KW-0833">Ubl conjugation pathway</keyword>
<dbReference type="InterPro" id="IPR003877">
    <property type="entry name" value="SPRY_dom"/>
</dbReference>
<organism evidence="3">
    <name type="scientific">Mesocestoides corti</name>
    <name type="common">Flatworm</name>
    <dbReference type="NCBI Taxonomy" id="53468"/>
    <lineage>
        <taxon>Eukaryota</taxon>
        <taxon>Metazoa</taxon>
        <taxon>Spiralia</taxon>
        <taxon>Lophotrochozoa</taxon>
        <taxon>Platyhelminthes</taxon>
        <taxon>Cestoda</taxon>
        <taxon>Eucestoda</taxon>
        <taxon>Cyclophyllidea</taxon>
        <taxon>Mesocestoididae</taxon>
        <taxon>Mesocestoides</taxon>
    </lineage>
</organism>
<protein>
    <submittedName>
        <fullName evidence="3">Kelch-like protein 3</fullName>
    </submittedName>
</protein>
<dbReference type="GO" id="GO:0043161">
    <property type="term" value="P:proteasome-mediated ubiquitin-dependent protein catabolic process"/>
    <property type="evidence" value="ECO:0007669"/>
    <property type="project" value="TreeGrafter"/>
</dbReference>
<dbReference type="CDD" id="cd12876">
    <property type="entry name" value="SPRY_SOCS3"/>
    <property type="match status" value="1"/>
</dbReference>
<evidence type="ECO:0000256" key="1">
    <source>
        <dbReference type="ARBA" id="ARBA00022786"/>
    </source>
</evidence>
<dbReference type="InterPro" id="IPR050672">
    <property type="entry name" value="FBXO45-Fsn/SPSB_families"/>
</dbReference>
<reference evidence="3" key="1">
    <citation type="submission" date="2019-11" db="UniProtKB">
        <authorList>
            <consortium name="WormBaseParasite"/>
        </authorList>
    </citation>
    <scope>IDENTIFICATION</scope>
</reference>